<dbReference type="InterPro" id="IPR014030">
    <property type="entry name" value="Ketoacyl_synth_N"/>
</dbReference>
<sequence>MTAAPHPFAGLDALDERDAPAAPHTPAGQHALPAPEADTPAGTDPDRDRSLDIAVTGMAGRFPGSADIASWWQSLLRGEILTSRLDRAGLLAAGEAAPVLDDPDYVPVRGLLDDADRFDHELFGISPREAELMDPQHRLMLEAAWTALEDAGCDPTSEARVTGVYASASSSAYLRAMLTSGTLDAAGVEEALRANEPDYMATRIAYRLGLTGPALSVLTACSSSLVAVHLAVQALLNGECEQAVVVAAAVDFPQTGHVHLPGGILSASGECRPFDAEADGTLAGSGVVAVVLRPYEDAVAEGADAYGVILGTAVNNDGSAKAGYQAPSATGQEAVIRSAIAAADIDAASLGYLEAHATGTRVGDPIEWSAASAVLAELGARPGQIAVGAVKANIGHLDAASGLTSLVKALLVVRDGQVPPVAGFRTLNPLLEQAGSPLRLSAERQDWSGGPAGPRRAGVSSFGIGGTNAHVVVEQPPARLPAGEAAPDPAGDRLLLLSAASPEALGRTTRRLADRLPEELAAVPLTDIAHTLATGRPRLPYRTAVVGRTHGELAGRLRAAPVRAAGSPPPVVFLLPGQGSQYPGMALPLRDALPGFTEALEECLAHFGPALVPRLRSALFSTDFPAAELARTELAQPALFCVEYAAATALTALGPAPVALAGHSLGEITAAALSGVLGLADAADLVTVRGRAMQECPPGAMISLAMGEQRALALAERFASSTTSGHAHGRRLELAAVNTDESVVLAGPVEAVDAFEAWLGDGRTARRLRTSHAFHTGMLDAAADRLREAVRGLPLGRPTLPYLSNVTGELLPAGGTVEPGSFAEQARATVRFATGLAAVARAFPGTVAIETGPGKALSGMAEAAGLTAVPLAAGRSERPAAETTLALADLWSRGLPLDPAALTAPGRPAHLPGHVFAGPRLLAPAAGVRRSPAAMPEAQPTGGPTPASPPTPTPTPTPASPSSSSCSSAATVAARWTELLGWSDLSADSDFFDLGGDSLLVVRLARRLGEDLGVRVPVRSLMTASTLARQTALLDSLVPAGDPR</sequence>
<dbReference type="SMART" id="SM00825">
    <property type="entry name" value="PKS_KS"/>
    <property type="match status" value="1"/>
</dbReference>
<dbReference type="InterPro" id="IPR014031">
    <property type="entry name" value="Ketoacyl_synth_C"/>
</dbReference>
<gene>
    <name evidence="9" type="ORF">GCM10010328_46730</name>
</gene>
<feature type="domain" description="Carrier" evidence="7">
    <location>
        <begin position="963"/>
        <end position="1038"/>
    </location>
</feature>
<dbReference type="InterPro" id="IPR032821">
    <property type="entry name" value="PKS_assoc"/>
</dbReference>
<dbReference type="Gene3D" id="3.30.70.3290">
    <property type="match status" value="1"/>
</dbReference>
<dbReference type="InterPro" id="IPR020806">
    <property type="entry name" value="PKS_PP-bd"/>
</dbReference>
<dbReference type="PROSITE" id="PS00012">
    <property type="entry name" value="PHOSPHOPANTETHEINE"/>
    <property type="match status" value="1"/>
</dbReference>
<dbReference type="InterPro" id="IPR018201">
    <property type="entry name" value="Ketoacyl_synth_AS"/>
</dbReference>
<dbReference type="Gene3D" id="3.40.366.10">
    <property type="entry name" value="Malonyl-Coenzyme A Acyl Carrier Protein, domain 2"/>
    <property type="match status" value="1"/>
</dbReference>
<dbReference type="Gene3D" id="3.40.47.10">
    <property type="match status" value="1"/>
</dbReference>
<dbReference type="InterPro" id="IPR016035">
    <property type="entry name" value="Acyl_Trfase/lysoPLipase"/>
</dbReference>
<dbReference type="PROSITE" id="PS00606">
    <property type="entry name" value="KS3_1"/>
    <property type="match status" value="1"/>
</dbReference>
<reference evidence="10" key="1">
    <citation type="journal article" date="2019" name="Int. J. Syst. Evol. Microbiol.">
        <title>The Global Catalogue of Microorganisms (GCM) 10K type strain sequencing project: providing services to taxonomists for standard genome sequencing and annotation.</title>
        <authorList>
            <consortium name="The Broad Institute Genomics Platform"/>
            <consortium name="The Broad Institute Genome Sequencing Center for Infectious Disease"/>
            <person name="Wu L."/>
            <person name="Ma J."/>
        </authorList>
    </citation>
    <scope>NUCLEOTIDE SEQUENCE [LARGE SCALE GENOMIC DNA]</scope>
    <source>
        <strain evidence="10">JCM 4602</strain>
    </source>
</reference>
<dbReference type="Pfam" id="PF02801">
    <property type="entry name" value="Ketoacyl-synt_C"/>
    <property type="match status" value="1"/>
</dbReference>
<keyword evidence="1" id="KW-0596">Phosphopantetheine</keyword>
<dbReference type="SMART" id="SM00827">
    <property type="entry name" value="PKS_AT"/>
    <property type="match status" value="1"/>
</dbReference>
<organism evidence="9 10">
    <name type="scientific">Streptomyces rubiginosohelvolus</name>
    <dbReference type="NCBI Taxonomy" id="67362"/>
    <lineage>
        <taxon>Bacteria</taxon>
        <taxon>Bacillati</taxon>
        <taxon>Actinomycetota</taxon>
        <taxon>Actinomycetes</taxon>
        <taxon>Kitasatosporales</taxon>
        <taxon>Streptomycetaceae</taxon>
        <taxon>Streptomyces</taxon>
    </lineage>
</organism>
<evidence type="ECO:0000259" key="8">
    <source>
        <dbReference type="PROSITE" id="PS52004"/>
    </source>
</evidence>
<keyword evidence="3" id="KW-0808">Transferase</keyword>
<dbReference type="InterPro" id="IPR050091">
    <property type="entry name" value="PKS_NRPS_Biosynth_Enz"/>
</dbReference>
<evidence type="ECO:0000313" key="10">
    <source>
        <dbReference type="Proteomes" id="UP000624183"/>
    </source>
</evidence>
<dbReference type="InterPro" id="IPR016036">
    <property type="entry name" value="Malonyl_transacylase_ACP-bd"/>
</dbReference>
<dbReference type="SMART" id="SM00823">
    <property type="entry name" value="PKS_PP"/>
    <property type="match status" value="1"/>
</dbReference>
<comment type="caution">
    <text evidence="9">The sequence shown here is derived from an EMBL/GenBank/DDBJ whole genome shotgun (WGS) entry which is preliminary data.</text>
</comment>
<feature type="domain" description="Ketosynthase family 3 (KS3)" evidence="8">
    <location>
        <begin position="50"/>
        <end position="475"/>
    </location>
</feature>
<keyword evidence="10" id="KW-1185">Reference proteome</keyword>
<dbReference type="InterPro" id="IPR014043">
    <property type="entry name" value="Acyl_transferase_dom"/>
</dbReference>
<evidence type="ECO:0000256" key="1">
    <source>
        <dbReference type="ARBA" id="ARBA00022450"/>
    </source>
</evidence>
<keyword evidence="5" id="KW-0012">Acyltransferase</keyword>
<evidence type="ECO:0000256" key="4">
    <source>
        <dbReference type="ARBA" id="ARBA00023194"/>
    </source>
</evidence>
<accession>A0ABQ3C3A0</accession>
<dbReference type="Pfam" id="PF00698">
    <property type="entry name" value="Acyl_transf_1"/>
    <property type="match status" value="1"/>
</dbReference>
<feature type="compositionally biased region" description="Pro residues" evidence="6">
    <location>
        <begin position="946"/>
        <end position="959"/>
    </location>
</feature>
<dbReference type="Pfam" id="PF16197">
    <property type="entry name" value="KAsynt_C_assoc"/>
    <property type="match status" value="1"/>
</dbReference>
<dbReference type="InterPro" id="IPR020841">
    <property type="entry name" value="PKS_Beta-ketoAc_synthase_dom"/>
</dbReference>
<keyword evidence="2" id="KW-0597">Phosphoprotein</keyword>
<keyword evidence="4" id="KW-0045">Antibiotic biosynthesis</keyword>
<dbReference type="Pfam" id="PF00109">
    <property type="entry name" value="ketoacyl-synt"/>
    <property type="match status" value="1"/>
</dbReference>
<dbReference type="InterPro" id="IPR006162">
    <property type="entry name" value="Ppantetheine_attach_site"/>
</dbReference>
<dbReference type="PANTHER" id="PTHR43775">
    <property type="entry name" value="FATTY ACID SYNTHASE"/>
    <property type="match status" value="1"/>
</dbReference>
<dbReference type="PANTHER" id="PTHR43775:SF37">
    <property type="entry name" value="SI:DKEY-61P9.11"/>
    <property type="match status" value="1"/>
</dbReference>
<evidence type="ECO:0000256" key="6">
    <source>
        <dbReference type="SAM" id="MobiDB-lite"/>
    </source>
</evidence>
<dbReference type="SUPFAM" id="SSF53901">
    <property type="entry name" value="Thiolase-like"/>
    <property type="match status" value="1"/>
</dbReference>
<dbReference type="PROSITE" id="PS50075">
    <property type="entry name" value="CARRIER"/>
    <property type="match status" value="1"/>
</dbReference>
<dbReference type="PROSITE" id="PS52004">
    <property type="entry name" value="KS3_2"/>
    <property type="match status" value="1"/>
</dbReference>
<feature type="region of interest" description="Disordered" evidence="6">
    <location>
        <begin position="927"/>
        <end position="966"/>
    </location>
</feature>
<proteinExistence type="predicted"/>
<dbReference type="SUPFAM" id="SSF55048">
    <property type="entry name" value="Probable ACP-binding domain of malonyl-CoA ACP transacylase"/>
    <property type="match status" value="1"/>
</dbReference>
<evidence type="ECO:0000256" key="2">
    <source>
        <dbReference type="ARBA" id="ARBA00022553"/>
    </source>
</evidence>
<dbReference type="Proteomes" id="UP000624183">
    <property type="component" value="Unassembled WGS sequence"/>
</dbReference>
<evidence type="ECO:0000259" key="7">
    <source>
        <dbReference type="PROSITE" id="PS50075"/>
    </source>
</evidence>
<dbReference type="InterPro" id="IPR016039">
    <property type="entry name" value="Thiolase-like"/>
</dbReference>
<dbReference type="InterPro" id="IPR036736">
    <property type="entry name" value="ACP-like_sf"/>
</dbReference>
<evidence type="ECO:0000313" key="9">
    <source>
        <dbReference type="EMBL" id="GGZ66389.1"/>
    </source>
</evidence>
<dbReference type="EMBL" id="BMUW01000009">
    <property type="protein sequence ID" value="GGZ66389.1"/>
    <property type="molecule type" value="Genomic_DNA"/>
</dbReference>
<name>A0ABQ3C3A0_9ACTN</name>
<protein>
    <submittedName>
        <fullName evidence="9">Uncharacterized protein</fullName>
    </submittedName>
</protein>
<dbReference type="Pfam" id="PF00550">
    <property type="entry name" value="PP-binding"/>
    <property type="match status" value="1"/>
</dbReference>
<dbReference type="SUPFAM" id="SSF52151">
    <property type="entry name" value="FabD/lysophospholipase-like"/>
    <property type="match status" value="1"/>
</dbReference>
<evidence type="ECO:0000256" key="5">
    <source>
        <dbReference type="ARBA" id="ARBA00023315"/>
    </source>
</evidence>
<dbReference type="Gene3D" id="3.40.50.1820">
    <property type="entry name" value="alpha/beta hydrolase"/>
    <property type="match status" value="1"/>
</dbReference>
<evidence type="ECO:0000256" key="3">
    <source>
        <dbReference type="ARBA" id="ARBA00022679"/>
    </source>
</evidence>
<feature type="region of interest" description="Disordered" evidence="6">
    <location>
        <begin position="1"/>
        <end position="49"/>
    </location>
</feature>
<dbReference type="SUPFAM" id="SSF47336">
    <property type="entry name" value="ACP-like"/>
    <property type="match status" value="1"/>
</dbReference>
<dbReference type="CDD" id="cd00833">
    <property type="entry name" value="PKS"/>
    <property type="match status" value="1"/>
</dbReference>
<dbReference type="InterPro" id="IPR001227">
    <property type="entry name" value="Ac_transferase_dom_sf"/>
</dbReference>
<dbReference type="InterPro" id="IPR029058">
    <property type="entry name" value="AB_hydrolase_fold"/>
</dbReference>
<dbReference type="InterPro" id="IPR009081">
    <property type="entry name" value="PP-bd_ACP"/>
</dbReference>